<gene>
    <name evidence="2" type="ORF">B8W88_07455</name>
</gene>
<name>A0AAQ0U0L5_9LACT</name>
<evidence type="ECO:0000313" key="3">
    <source>
        <dbReference type="Proteomes" id="UP000215635"/>
    </source>
</evidence>
<dbReference type="EMBL" id="NCWV01000008">
    <property type="protein sequence ID" value="PAK88808.1"/>
    <property type="molecule type" value="Genomic_DNA"/>
</dbReference>
<keyword evidence="1" id="KW-1133">Transmembrane helix</keyword>
<keyword evidence="1" id="KW-0472">Membrane</keyword>
<dbReference type="RefSeq" id="WP_095348164.1">
    <property type="nucleotide sequence ID" value="NZ_CP184687.1"/>
</dbReference>
<proteinExistence type="predicted"/>
<reference evidence="2 3" key="1">
    <citation type="submission" date="2017-04" db="EMBL/GenBank/DDBJ databases">
        <title>Kefir bacterial isolates.</title>
        <authorList>
            <person name="Kim Y."/>
            <person name="Blasche S."/>
            <person name="Patil K.R."/>
        </authorList>
    </citation>
    <scope>NUCLEOTIDE SEQUENCE [LARGE SCALE GENOMIC DNA]</scope>
    <source>
        <strain evidence="2 3">OG2</strain>
    </source>
</reference>
<evidence type="ECO:0000256" key="1">
    <source>
        <dbReference type="SAM" id="Phobius"/>
    </source>
</evidence>
<dbReference type="Proteomes" id="UP000215635">
    <property type="component" value="Unassembled WGS sequence"/>
</dbReference>
<accession>A0AAQ0U0L5</accession>
<comment type="caution">
    <text evidence="2">The sequence shown here is derived from an EMBL/GenBank/DDBJ whole genome shotgun (WGS) entry which is preliminary data.</text>
</comment>
<feature type="transmembrane region" description="Helical" evidence="1">
    <location>
        <begin position="157"/>
        <end position="175"/>
    </location>
</feature>
<keyword evidence="1" id="KW-0812">Transmembrane</keyword>
<sequence length="224" mass="26581">MKFFEEIFNFIDPLFSLLANFFAVAFAIRSLWKMIKFSKQKRSKSQDININNPTVNNPVINYTETNNFYGYSRQNFSNYRSLTTTEMKNYDYDSKRIWKTLSITTLLIIPMYIIQYWISNPINLTFETTAQIQANGQILVQHIGLSLVSSFQKTFNLTWLAQFIISFFVVLKMIFTKNILYRIRNILLYLWSIVFTGYLMHIFSKINGLTLFFLLSHQLHLTYP</sequence>
<feature type="transmembrane region" description="Helical" evidence="1">
    <location>
        <begin position="187"/>
        <end position="215"/>
    </location>
</feature>
<feature type="transmembrane region" description="Helical" evidence="1">
    <location>
        <begin position="97"/>
        <end position="118"/>
    </location>
</feature>
<dbReference type="AlphaFoldDB" id="A0AAQ0U0L5"/>
<protein>
    <submittedName>
        <fullName evidence="2">Uncharacterized protein</fullName>
    </submittedName>
</protein>
<evidence type="ECO:0000313" key="2">
    <source>
        <dbReference type="EMBL" id="PAK88808.1"/>
    </source>
</evidence>
<organism evidence="2 3">
    <name type="scientific">Lactococcus lactis</name>
    <dbReference type="NCBI Taxonomy" id="1358"/>
    <lineage>
        <taxon>Bacteria</taxon>
        <taxon>Bacillati</taxon>
        <taxon>Bacillota</taxon>
        <taxon>Bacilli</taxon>
        <taxon>Lactobacillales</taxon>
        <taxon>Streptococcaceae</taxon>
        <taxon>Lactococcus</taxon>
    </lineage>
</organism>
<feature type="transmembrane region" description="Helical" evidence="1">
    <location>
        <begin position="14"/>
        <end position="32"/>
    </location>
</feature>